<dbReference type="Gene3D" id="3.40.50.300">
    <property type="entry name" value="P-loop containing nucleotide triphosphate hydrolases"/>
    <property type="match status" value="2"/>
</dbReference>
<protein>
    <submittedName>
        <fullName evidence="1">ATP/GTP-binding protein</fullName>
    </submittedName>
</protein>
<evidence type="ECO:0000313" key="1">
    <source>
        <dbReference type="EMBL" id="TFD66285.1"/>
    </source>
</evidence>
<dbReference type="InterPro" id="IPR027417">
    <property type="entry name" value="P-loop_NTPase"/>
</dbReference>
<keyword evidence="2" id="KW-1185">Reference proteome</keyword>
<dbReference type="Proteomes" id="UP000298154">
    <property type="component" value="Unassembled WGS sequence"/>
</dbReference>
<dbReference type="EMBL" id="SOHK01000012">
    <property type="protein sequence ID" value="TFD66285.1"/>
    <property type="molecule type" value="Genomic_DNA"/>
</dbReference>
<dbReference type="RefSeq" id="WP_134551474.1">
    <property type="nucleotide sequence ID" value="NZ_SOHK01000012.1"/>
</dbReference>
<organism evidence="1 2">
    <name type="scientific">Cryobacterium ruanii</name>
    <dbReference type="NCBI Taxonomy" id="1259197"/>
    <lineage>
        <taxon>Bacteria</taxon>
        <taxon>Bacillati</taxon>
        <taxon>Actinomycetota</taxon>
        <taxon>Actinomycetes</taxon>
        <taxon>Micrococcales</taxon>
        <taxon>Microbacteriaceae</taxon>
        <taxon>Cryobacterium</taxon>
    </lineage>
</organism>
<name>A0A4R9AN86_9MICO</name>
<dbReference type="OrthoDB" id="3972227at2"/>
<proteinExistence type="predicted"/>
<accession>A0A4R9AN86</accession>
<gene>
    <name evidence="1" type="ORF">E3T47_07160</name>
</gene>
<sequence length="491" mass="53169">MTTPNDTSVSRSRLWALPVLRRFAPPAEIPADEAGGIDTAGSHGAAEIVPWALPGTALRTQAAAARRGFYAPVLAGAPTTTRQAEILNTALIGPPTGTRGVVNGRDVLSRTTISHDPVTAYNSEPREVSSPNVIVMGDVGAGKSSHTKCNYVVRPLLLQGRRGVVFDKKDQNGEGEYSNVVRHYGFEPIRFTTDGTGTTLNLLDPMIARGTGVKGQTRLLNIVTRIARGDQPLNEWEEEALRAALRRTVGQAHGRVPVLADVLPNLGLVVDDDDYRTLSVTARDDLHKAGLSVKWTLNGLLDEYAGLLDGETSAAVDLSGKLTSFDISQLPDDGPAVPVIMAIGNMWMLGRLRSERTSATTVVYEEGWHMIGGPSAQLIKANQKLSRGLGISNVFVMHKGTDIPKDSPGMAIIQEAQTVVVYRQSRPEDALWCQQTFGFAPETARTIETLADGHYIFKFGSHPETHVEHIRSEWERQLTNTDEGLSVGTIF</sequence>
<dbReference type="SUPFAM" id="SSF52540">
    <property type="entry name" value="P-loop containing nucleoside triphosphate hydrolases"/>
    <property type="match status" value="1"/>
</dbReference>
<evidence type="ECO:0000313" key="2">
    <source>
        <dbReference type="Proteomes" id="UP000298154"/>
    </source>
</evidence>
<dbReference type="AlphaFoldDB" id="A0A4R9AN86"/>
<comment type="caution">
    <text evidence="1">The sequence shown here is derived from an EMBL/GenBank/DDBJ whole genome shotgun (WGS) entry which is preliminary data.</text>
</comment>
<reference evidence="1 2" key="1">
    <citation type="submission" date="2019-03" db="EMBL/GenBank/DDBJ databases">
        <title>Genomics of glacier-inhabiting Cryobacterium strains.</title>
        <authorList>
            <person name="Liu Q."/>
            <person name="Xin Y.-H."/>
        </authorList>
    </citation>
    <scope>NUCLEOTIDE SEQUENCE [LARGE SCALE GENOMIC DNA]</scope>
    <source>
        <strain evidence="1 2">Sr36</strain>
    </source>
</reference>